<comment type="caution">
    <text evidence="3">The sequence shown here is derived from an EMBL/GenBank/DDBJ whole genome shotgun (WGS) entry which is preliminary data.</text>
</comment>
<dbReference type="PANTHER" id="PTHR10622">
    <property type="entry name" value="HET DOMAIN-CONTAINING PROTEIN"/>
    <property type="match status" value="1"/>
</dbReference>
<dbReference type="InterPro" id="IPR058525">
    <property type="entry name" value="DUF8212"/>
</dbReference>
<protein>
    <submittedName>
        <fullName evidence="3">Heterokaryon incompatibility protein-domain-containing protein</fullName>
    </submittedName>
</protein>
<sequence>MRLLNTREYEMWDFVSDEDKPPYAILSHRWEQDEEVTYQEWENRANVDITHKNGFRKILEFRAQAAREGFDWVWVDTCCIDKKSSAELSEAINAMFRWYREATICYVYLSDVTLSDISEPEAVEEFEASRWFTRGWTLQELIAPKQARFYTESWQEIGTKSVMCDLLSHITNIDPYILNGGDLETVSVARRMSWASQRHTSRVEDMAYCLLGIFDVNIPLIYGEGKRAFQRLQEAIMVKTHDQSLFAWGELVQAPSKITTFEQDFGLEPTRWEPPDERHQLLGLFAESPKAFAGSSEIEPCDEFSHELRRTHPPAILSGGIYLGLVTTGSTRTARHLDRIKLVCPTSLETMVLVCRIGKQDDRMVGLLLRHWGDGYHARTPELLVLKMRVDVLVFRSQVSMRHVARDPERPPPLRHGDVFFSRNFTQYGGISLNPGMTTYLSGWRLGRWAGFQLLHCEGTTGQEDFRFMFDVNDNRGVAIAFRRLPATDMPGSKYRKLGKLQAQVIPMTLRTPANESERRFNRMIPEYSFPEEQTRTRVMADPADAWAVEMDGFPGVYLRVQRMDLDEGEGGKLDVVDFFMFPGGSLADKAKRAVGRWEGIEGMDSYRDMVERMEMAELRKNTQFVGY</sequence>
<gene>
    <name evidence="3" type="ORF">QBC47DRAFT_333954</name>
</gene>
<organism evidence="3 4">
    <name type="scientific">Echria macrotheca</name>
    <dbReference type="NCBI Taxonomy" id="438768"/>
    <lineage>
        <taxon>Eukaryota</taxon>
        <taxon>Fungi</taxon>
        <taxon>Dikarya</taxon>
        <taxon>Ascomycota</taxon>
        <taxon>Pezizomycotina</taxon>
        <taxon>Sordariomycetes</taxon>
        <taxon>Sordariomycetidae</taxon>
        <taxon>Sordariales</taxon>
        <taxon>Schizotheciaceae</taxon>
        <taxon>Echria</taxon>
    </lineage>
</organism>
<keyword evidence="4" id="KW-1185">Reference proteome</keyword>
<reference evidence="3" key="1">
    <citation type="submission" date="2023-06" db="EMBL/GenBank/DDBJ databases">
        <title>Genome-scale phylogeny and comparative genomics of the fungal order Sordariales.</title>
        <authorList>
            <consortium name="Lawrence Berkeley National Laboratory"/>
            <person name="Hensen N."/>
            <person name="Bonometti L."/>
            <person name="Westerberg I."/>
            <person name="Brannstrom I.O."/>
            <person name="Guillou S."/>
            <person name="Cros-Aarteil S."/>
            <person name="Calhoun S."/>
            <person name="Haridas S."/>
            <person name="Kuo A."/>
            <person name="Mondo S."/>
            <person name="Pangilinan J."/>
            <person name="Riley R."/>
            <person name="Labutti K."/>
            <person name="Andreopoulos B."/>
            <person name="Lipzen A."/>
            <person name="Chen C."/>
            <person name="Yanf M."/>
            <person name="Daum C."/>
            <person name="Ng V."/>
            <person name="Clum A."/>
            <person name="Steindorff A."/>
            <person name="Ohm R."/>
            <person name="Martin F."/>
            <person name="Silar P."/>
            <person name="Natvig D."/>
            <person name="Lalanne C."/>
            <person name="Gautier V."/>
            <person name="Ament-Velasquez S.L."/>
            <person name="Kruys A."/>
            <person name="Hutchinson M.I."/>
            <person name="Powell A.J."/>
            <person name="Barry K."/>
            <person name="Miller A.N."/>
            <person name="Grigoriev I.V."/>
            <person name="Debuchy R."/>
            <person name="Gladieux P."/>
            <person name="Thoren M.H."/>
            <person name="Johannesson H."/>
        </authorList>
    </citation>
    <scope>NUCLEOTIDE SEQUENCE</scope>
    <source>
        <strain evidence="3">PSN4</strain>
    </source>
</reference>
<evidence type="ECO:0000259" key="1">
    <source>
        <dbReference type="Pfam" id="PF06985"/>
    </source>
</evidence>
<feature type="domain" description="DUF8212" evidence="2">
    <location>
        <begin position="227"/>
        <end position="310"/>
    </location>
</feature>
<name>A0AAJ0BQ99_9PEZI</name>
<dbReference type="Pfam" id="PF06985">
    <property type="entry name" value="HET"/>
    <property type="match status" value="1"/>
</dbReference>
<accession>A0AAJ0BQ99</accession>
<dbReference type="AlphaFoldDB" id="A0AAJ0BQ99"/>
<dbReference type="EMBL" id="MU839827">
    <property type="protein sequence ID" value="KAK1760086.1"/>
    <property type="molecule type" value="Genomic_DNA"/>
</dbReference>
<dbReference type="Proteomes" id="UP001239445">
    <property type="component" value="Unassembled WGS sequence"/>
</dbReference>
<evidence type="ECO:0000259" key="2">
    <source>
        <dbReference type="Pfam" id="PF26640"/>
    </source>
</evidence>
<feature type="domain" description="Heterokaryon incompatibility" evidence="1">
    <location>
        <begin position="23"/>
        <end position="112"/>
    </location>
</feature>
<dbReference type="InterPro" id="IPR010730">
    <property type="entry name" value="HET"/>
</dbReference>
<evidence type="ECO:0000313" key="4">
    <source>
        <dbReference type="Proteomes" id="UP001239445"/>
    </source>
</evidence>
<proteinExistence type="predicted"/>
<evidence type="ECO:0000313" key="3">
    <source>
        <dbReference type="EMBL" id="KAK1760086.1"/>
    </source>
</evidence>
<dbReference type="Pfam" id="PF26640">
    <property type="entry name" value="DUF8212"/>
    <property type="match status" value="1"/>
</dbReference>
<dbReference type="PANTHER" id="PTHR10622:SF10">
    <property type="entry name" value="HET DOMAIN-CONTAINING PROTEIN"/>
    <property type="match status" value="1"/>
</dbReference>